<evidence type="ECO:0000313" key="3">
    <source>
        <dbReference type="EMBL" id="PAK85837.1"/>
    </source>
</evidence>
<evidence type="ECO:0000313" key="8">
    <source>
        <dbReference type="Proteomes" id="UP000270988"/>
    </source>
</evidence>
<proteinExistence type="predicted"/>
<keyword evidence="7" id="KW-1185">Reference proteome</keyword>
<dbReference type="STRING" id="762948.HMPREF0733_10403"/>
<reference evidence="5 8" key="3">
    <citation type="submission" date="2018-12" db="EMBL/GenBank/DDBJ databases">
        <authorList>
            <consortium name="Pathogen Informatics"/>
        </authorList>
    </citation>
    <scope>NUCLEOTIDE SEQUENCE [LARGE SCALE GENOMIC DNA]</scope>
    <source>
        <strain evidence="5 8">NCTC10918</strain>
    </source>
</reference>
<sequence>MSGAAIAMMIVAILIIWGGLVFALVNLSRHPEEPEDDAVEQAATE</sequence>
<dbReference type="EMBL" id="JABZXJ010000012">
    <property type="protein sequence ID" value="MBF1649265.1"/>
    <property type="molecule type" value="Genomic_DNA"/>
</dbReference>
<keyword evidence="1" id="KW-1133">Transmembrane helix</keyword>
<evidence type="ECO:0000313" key="2">
    <source>
        <dbReference type="EMBL" id="MBF1649265.1"/>
    </source>
</evidence>
<dbReference type="Proteomes" id="UP000219947">
    <property type="component" value="Unassembled WGS sequence"/>
</dbReference>
<name>A0A269YJW8_9MICC</name>
<accession>A0A269YJW8</accession>
<evidence type="ECO:0000313" key="4">
    <source>
        <dbReference type="EMBL" id="PEN17340.1"/>
    </source>
</evidence>
<keyword evidence="1" id="KW-0472">Membrane</keyword>
<dbReference type="NCBIfam" id="NF033493">
    <property type="entry name" value="MetS_like_NSS"/>
    <property type="match status" value="1"/>
</dbReference>
<evidence type="ECO:0000256" key="1">
    <source>
        <dbReference type="SAM" id="Phobius"/>
    </source>
</evidence>
<gene>
    <name evidence="3" type="ORF">B8W87_04535</name>
    <name evidence="4" type="ORF">CRM92_04865</name>
    <name evidence="2" type="ORF">HXO56_04065</name>
    <name evidence="5" type="ORF">NCTC10918_01447</name>
</gene>
<evidence type="ECO:0000313" key="7">
    <source>
        <dbReference type="Proteomes" id="UP000219947"/>
    </source>
</evidence>
<accession>A0A5F0M5K8</accession>
<dbReference type="InterPro" id="IPR031596">
    <property type="entry name" value="MaAIMP_sms"/>
</dbReference>
<keyword evidence="1" id="KW-0812">Transmembrane</keyword>
<evidence type="ECO:0000313" key="5">
    <source>
        <dbReference type="EMBL" id="VEJ30170.1"/>
    </source>
</evidence>
<dbReference type="RefSeq" id="WP_080513847.1">
    <property type="nucleotide sequence ID" value="NZ_CABFMC010000003.1"/>
</dbReference>
<dbReference type="AlphaFoldDB" id="A0A269YJW8"/>
<organism evidence="4 7">
    <name type="scientific">Rothia dentocariosa</name>
    <dbReference type="NCBI Taxonomy" id="2047"/>
    <lineage>
        <taxon>Bacteria</taxon>
        <taxon>Bacillati</taxon>
        <taxon>Actinomycetota</taxon>
        <taxon>Actinomycetes</taxon>
        <taxon>Micrococcales</taxon>
        <taxon>Micrococcaceae</taxon>
        <taxon>Rothia</taxon>
    </lineage>
</organism>
<dbReference type="Pfam" id="PF16951">
    <property type="entry name" value="MaAIMP_sms"/>
    <property type="match status" value="1"/>
</dbReference>
<evidence type="ECO:0000313" key="6">
    <source>
        <dbReference type="Proteomes" id="UP000216195"/>
    </source>
</evidence>
<dbReference type="EMBL" id="LR134521">
    <property type="protein sequence ID" value="VEJ30170.1"/>
    <property type="molecule type" value="Genomic_DNA"/>
</dbReference>
<reference evidence="4" key="2">
    <citation type="submission" date="2017-10" db="EMBL/GenBank/DDBJ databases">
        <title>Kefir isolates.</title>
        <authorList>
            <person name="Kim Y."/>
            <person name="Blasche S."/>
        </authorList>
    </citation>
    <scope>NUCLEOTIDE SEQUENCE [LARGE SCALE GENOMIC DNA]</scope>
    <source>
        <strain evidence="4">OG2-2</strain>
    </source>
</reference>
<dbReference type="EMBL" id="PDEV01000001">
    <property type="protein sequence ID" value="PEN17340.1"/>
    <property type="molecule type" value="Genomic_DNA"/>
</dbReference>
<reference evidence="3 6" key="1">
    <citation type="submission" date="2017-04" db="EMBL/GenBank/DDBJ databases">
        <title>Kefir bacterial isolates.</title>
        <authorList>
            <person name="Kim Y."/>
            <person name="Blasche S."/>
            <person name="Patil K.R."/>
        </authorList>
    </citation>
    <scope>NUCLEOTIDE SEQUENCE [LARGE SCALE GENOMIC DNA]</scope>
    <source>
        <strain evidence="3 6">OG2-1</strain>
    </source>
</reference>
<feature type="transmembrane region" description="Helical" evidence="1">
    <location>
        <begin position="6"/>
        <end position="25"/>
    </location>
</feature>
<dbReference type="Proteomes" id="UP000769484">
    <property type="component" value="Unassembled WGS sequence"/>
</dbReference>
<reference evidence="2" key="4">
    <citation type="submission" date="2020-04" db="EMBL/GenBank/DDBJ databases">
        <title>Deep metagenomics examines the oral microbiome during advanced dental caries in children, revealing novel taxa and co-occurrences with host molecules.</title>
        <authorList>
            <person name="Baker J.L."/>
            <person name="Morton J.T."/>
            <person name="Dinis M."/>
            <person name="Alvarez R."/>
            <person name="Tran N.C."/>
            <person name="Knight R."/>
            <person name="Edlund A."/>
        </authorList>
    </citation>
    <scope>NUCLEOTIDE SEQUENCE</scope>
    <source>
        <strain evidence="2">JCVI_47_bin.4</strain>
    </source>
</reference>
<dbReference type="Proteomes" id="UP000216195">
    <property type="component" value="Unassembled WGS sequence"/>
</dbReference>
<dbReference type="Proteomes" id="UP000270988">
    <property type="component" value="Chromosome"/>
</dbReference>
<protein>
    <submittedName>
        <fullName evidence="2">Methionine/alanine import family NSS transporter small subunit</fullName>
    </submittedName>
    <submittedName>
        <fullName evidence="4">Putative methionine/alanine importer small subunit</fullName>
    </submittedName>
</protein>
<dbReference type="EMBL" id="NCWU01000004">
    <property type="protein sequence ID" value="PAK85837.1"/>
    <property type="molecule type" value="Genomic_DNA"/>
</dbReference>